<dbReference type="AlphaFoldDB" id="A0A9D4E6T6"/>
<keyword evidence="3" id="KW-1185">Reference proteome</keyword>
<reference evidence="2" key="2">
    <citation type="submission" date="2020-11" db="EMBL/GenBank/DDBJ databases">
        <authorList>
            <person name="McCartney M.A."/>
            <person name="Auch B."/>
            <person name="Kono T."/>
            <person name="Mallez S."/>
            <person name="Becker A."/>
            <person name="Gohl D.M."/>
            <person name="Silverstein K.A.T."/>
            <person name="Koren S."/>
            <person name="Bechman K.B."/>
            <person name="Herman A."/>
            <person name="Abrahante J.E."/>
            <person name="Garbe J."/>
        </authorList>
    </citation>
    <scope>NUCLEOTIDE SEQUENCE</scope>
    <source>
        <strain evidence="2">Duluth1</strain>
        <tissue evidence="2">Whole animal</tissue>
    </source>
</reference>
<feature type="chain" id="PRO_5039337235" description="Secreted protein" evidence="1">
    <location>
        <begin position="19"/>
        <end position="85"/>
    </location>
</feature>
<dbReference type="Proteomes" id="UP000828390">
    <property type="component" value="Unassembled WGS sequence"/>
</dbReference>
<organism evidence="2 3">
    <name type="scientific">Dreissena polymorpha</name>
    <name type="common">Zebra mussel</name>
    <name type="synonym">Mytilus polymorpha</name>
    <dbReference type="NCBI Taxonomy" id="45954"/>
    <lineage>
        <taxon>Eukaryota</taxon>
        <taxon>Metazoa</taxon>
        <taxon>Spiralia</taxon>
        <taxon>Lophotrochozoa</taxon>
        <taxon>Mollusca</taxon>
        <taxon>Bivalvia</taxon>
        <taxon>Autobranchia</taxon>
        <taxon>Heteroconchia</taxon>
        <taxon>Euheterodonta</taxon>
        <taxon>Imparidentia</taxon>
        <taxon>Neoheterodontei</taxon>
        <taxon>Myida</taxon>
        <taxon>Dreissenoidea</taxon>
        <taxon>Dreissenidae</taxon>
        <taxon>Dreissena</taxon>
    </lineage>
</organism>
<reference evidence="2" key="1">
    <citation type="journal article" date="2019" name="bioRxiv">
        <title>The Genome of the Zebra Mussel, Dreissena polymorpha: A Resource for Invasive Species Research.</title>
        <authorList>
            <person name="McCartney M.A."/>
            <person name="Auch B."/>
            <person name="Kono T."/>
            <person name="Mallez S."/>
            <person name="Zhang Y."/>
            <person name="Obille A."/>
            <person name="Becker A."/>
            <person name="Abrahante J.E."/>
            <person name="Garbe J."/>
            <person name="Badalamenti J.P."/>
            <person name="Herman A."/>
            <person name="Mangelson H."/>
            <person name="Liachko I."/>
            <person name="Sullivan S."/>
            <person name="Sone E.D."/>
            <person name="Koren S."/>
            <person name="Silverstein K.A.T."/>
            <person name="Beckman K.B."/>
            <person name="Gohl D.M."/>
        </authorList>
    </citation>
    <scope>NUCLEOTIDE SEQUENCE</scope>
    <source>
        <strain evidence="2">Duluth1</strain>
        <tissue evidence="2">Whole animal</tissue>
    </source>
</reference>
<evidence type="ECO:0000313" key="2">
    <source>
        <dbReference type="EMBL" id="KAH3774173.1"/>
    </source>
</evidence>
<comment type="caution">
    <text evidence="2">The sequence shown here is derived from an EMBL/GenBank/DDBJ whole genome shotgun (WGS) entry which is preliminary data.</text>
</comment>
<keyword evidence="1" id="KW-0732">Signal</keyword>
<accession>A0A9D4E6T6</accession>
<evidence type="ECO:0000256" key="1">
    <source>
        <dbReference type="SAM" id="SignalP"/>
    </source>
</evidence>
<dbReference type="EMBL" id="JAIWYP010000009">
    <property type="protein sequence ID" value="KAH3774173.1"/>
    <property type="molecule type" value="Genomic_DNA"/>
</dbReference>
<sequence>MMLVRTLMMVMMFAEMRMEMSPLETRVQLMTPFTTFFTLMKVTPWRCLEYSPLKRIISDQNHACATNVQHQQCEHMNVSWHRHRQ</sequence>
<name>A0A9D4E6T6_DREPO</name>
<protein>
    <recommendedName>
        <fullName evidence="4">Secreted protein</fullName>
    </recommendedName>
</protein>
<proteinExistence type="predicted"/>
<feature type="signal peptide" evidence="1">
    <location>
        <begin position="1"/>
        <end position="18"/>
    </location>
</feature>
<evidence type="ECO:0000313" key="3">
    <source>
        <dbReference type="Proteomes" id="UP000828390"/>
    </source>
</evidence>
<gene>
    <name evidence="2" type="ORF">DPMN_175547</name>
</gene>
<evidence type="ECO:0008006" key="4">
    <source>
        <dbReference type="Google" id="ProtNLM"/>
    </source>
</evidence>